<feature type="domain" description="Ketoreductase" evidence="2">
    <location>
        <begin position="7"/>
        <end position="188"/>
    </location>
</feature>
<dbReference type="PROSITE" id="PS00061">
    <property type="entry name" value="ADH_SHORT"/>
    <property type="match status" value="1"/>
</dbReference>
<accession>A0A420W0S1</accession>
<reference evidence="3 4" key="1">
    <citation type="submission" date="2018-10" db="EMBL/GenBank/DDBJ databases">
        <title>Sphingobacterium sp. M05W1-28.</title>
        <authorList>
            <person name="Cai H."/>
        </authorList>
    </citation>
    <scope>NUCLEOTIDE SEQUENCE [LARGE SCALE GENOMIC DNA]</scope>
    <source>
        <strain evidence="3 4">M05W1-28</strain>
    </source>
</reference>
<dbReference type="OrthoDB" id="9803333at2"/>
<evidence type="ECO:0000313" key="4">
    <source>
        <dbReference type="Proteomes" id="UP000282423"/>
    </source>
</evidence>
<dbReference type="InterPro" id="IPR020904">
    <property type="entry name" value="Sc_DH/Rdtase_CS"/>
</dbReference>
<dbReference type="GO" id="GO:0032787">
    <property type="term" value="P:monocarboxylic acid metabolic process"/>
    <property type="evidence" value="ECO:0007669"/>
    <property type="project" value="UniProtKB-ARBA"/>
</dbReference>
<dbReference type="InterPro" id="IPR002347">
    <property type="entry name" value="SDR_fam"/>
</dbReference>
<protein>
    <submittedName>
        <fullName evidence="3">SDR family oxidoreductase</fullName>
    </submittedName>
</protein>
<name>A0A420W0S1_9SPHI</name>
<proteinExistence type="inferred from homology"/>
<dbReference type="Pfam" id="PF13561">
    <property type="entry name" value="adh_short_C2"/>
    <property type="match status" value="1"/>
</dbReference>
<evidence type="ECO:0000313" key="3">
    <source>
        <dbReference type="EMBL" id="RKO72178.1"/>
    </source>
</evidence>
<evidence type="ECO:0000259" key="2">
    <source>
        <dbReference type="SMART" id="SM00822"/>
    </source>
</evidence>
<dbReference type="InterPro" id="IPR050259">
    <property type="entry name" value="SDR"/>
</dbReference>
<gene>
    <name evidence="3" type="ORF">D7322_08800</name>
</gene>
<sequence length="248" mass="25824">MKTLENKTAFVTGGTRGMGEAIVRRFASEGANVVFTYANSAEKAEKIVAEIEAQGVKALAIHADASEAGRLESALGQANAKFGKIDILVNNAAVAIPGTIDQASLQAEGYNKMIDVNIRAVAEAVRTVIKFMPDGGRIINIGSVGGNRIGGPGMADYVATKAAVSAYSRGLAWDLGPRNITVNAILPGATDTDMMPKEEEIRQAYTNAIPLKRLGKVEEIAALANFLAGPESSYITGSSIVIDGGISA</sequence>
<dbReference type="EMBL" id="RBWS01000006">
    <property type="protein sequence ID" value="RKO72178.1"/>
    <property type="molecule type" value="Genomic_DNA"/>
</dbReference>
<evidence type="ECO:0000256" key="1">
    <source>
        <dbReference type="ARBA" id="ARBA00006484"/>
    </source>
</evidence>
<dbReference type="InterPro" id="IPR036291">
    <property type="entry name" value="NAD(P)-bd_dom_sf"/>
</dbReference>
<dbReference type="Gene3D" id="3.40.50.720">
    <property type="entry name" value="NAD(P)-binding Rossmann-like Domain"/>
    <property type="match status" value="1"/>
</dbReference>
<dbReference type="PANTHER" id="PTHR42879:SF2">
    <property type="entry name" value="3-OXOACYL-[ACYL-CARRIER-PROTEIN] REDUCTASE FABG"/>
    <property type="match status" value="1"/>
</dbReference>
<dbReference type="PANTHER" id="PTHR42879">
    <property type="entry name" value="3-OXOACYL-(ACYL-CARRIER-PROTEIN) REDUCTASE"/>
    <property type="match status" value="1"/>
</dbReference>
<dbReference type="Proteomes" id="UP000282423">
    <property type="component" value="Unassembled WGS sequence"/>
</dbReference>
<organism evidence="3 4">
    <name type="scientific">Sphingobacterium puteale</name>
    <dbReference type="NCBI Taxonomy" id="2420510"/>
    <lineage>
        <taxon>Bacteria</taxon>
        <taxon>Pseudomonadati</taxon>
        <taxon>Bacteroidota</taxon>
        <taxon>Sphingobacteriia</taxon>
        <taxon>Sphingobacteriales</taxon>
        <taxon>Sphingobacteriaceae</taxon>
        <taxon>Sphingobacterium</taxon>
    </lineage>
</organism>
<keyword evidence="4" id="KW-1185">Reference proteome</keyword>
<dbReference type="SUPFAM" id="SSF51735">
    <property type="entry name" value="NAD(P)-binding Rossmann-fold domains"/>
    <property type="match status" value="1"/>
</dbReference>
<dbReference type="RefSeq" id="WP_121123294.1">
    <property type="nucleotide sequence ID" value="NZ_RBWS01000006.1"/>
</dbReference>
<dbReference type="PRINTS" id="PR00080">
    <property type="entry name" value="SDRFAMILY"/>
</dbReference>
<dbReference type="SMART" id="SM00822">
    <property type="entry name" value="PKS_KR"/>
    <property type="match status" value="1"/>
</dbReference>
<dbReference type="PRINTS" id="PR00081">
    <property type="entry name" value="GDHRDH"/>
</dbReference>
<dbReference type="CDD" id="cd05233">
    <property type="entry name" value="SDR_c"/>
    <property type="match status" value="1"/>
</dbReference>
<dbReference type="FunFam" id="3.40.50.720:FF:000084">
    <property type="entry name" value="Short-chain dehydrogenase reductase"/>
    <property type="match status" value="1"/>
</dbReference>
<comment type="caution">
    <text evidence="3">The sequence shown here is derived from an EMBL/GenBank/DDBJ whole genome shotgun (WGS) entry which is preliminary data.</text>
</comment>
<comment type="similarity">
    <text evidence="1">Belongs to the short-chain dehydrogenases/reductases (SDR) family.</text>
</comment>
<dbReference type="AlphaFoldDB" id="A0A420W0S1"/>
<dbReference type="InterPro" id="IPR057326">
    <property type="entry name" value="KR_dom"/>
</dbReference>